<evidence type="ECO:0000256" key="3">
    <source>
        <dbReference type="ARBA" id="ARBA00022763"/>
    </source>
</evidence>
<evidence type="ECO:0000256" key="2">
    <source>
        <dbReference type="ARBA" id="ARBA00007470"/>
    </source>
</evidence>
<evidence type="ECO:0000256" key="12">
    <source>
        <dbReference type="ARBA" id="ARBA00079380"/>
    </source>
</evidence>
<evidence type="ECO:0000313" key="14">
    <source>
        <dbReference type="Proteomes" id="UP000694410"/>
    </source>
</evidence>
<dbReference type="Gene3D" id="3.30.70.1220">
    <property type="entry name" value="TFB5-like"/>
    <property type="match status" value="1"/>
</dbReference>
<dbReference type="SMART" id="SM01395">
    <property type="entry name" value="Tbf5"/>
    <property type="match status" value="1"/>
</dbReference>
<protein>
    <recommendedName>
        <fullName evidence="8">General transcription factor IIH subunit 5</fullName>
    </recommendedName>
    <alternativeName>
        <fullName evidence="10">General transcription factor IIH polypeptide 5</fullName>
    </alternativeName>
    <alternativeName>
        <fullName evidence="11">TFB5 ortholog</fullName>
    </alternativeName>
    <alternativeName>
        <fullName evidence="12">TFIIH basal transcription factor complex TTD-A subunit</fullName>
    </alternativeName>
    <alternativeName>
        <fullName evidence="9">TFIIH subunit p8</fullName>
    </alternativeName>
</protein>
<dbReference type="Pfam" id="PF06331">
    <property type="entry name" value="Tfb5"/>
    <property type="match status" value="1"/>
</dbReference>
<dbReference type="GO" id="GO:0006367">
    <property type="term" value="P:transcription initiation at RNA polymerase II promoter"/>
    <property type="evidence" value="ECO:0007669"/>
    <property type="project" value="InterPro"/>
</dbReference>
<dbReference type="GO" id="GO:0005675">
    <property type="term" value="C:transcription factor TFIIH holo complex"/>
    <property type="evidence" value="ECO:0007669"/>
    <property type="project" value="TreeGrafter"/>
</dbReference>
<dbReference type="FunFam" id="3.30.70.1220:FF:000001">
    <property type="entry name" value="General transcription factor IIH subunit 5"/>
    <property type="match status" value="1"/>
</dbReference>
<dbReference type="Proteomes" id="UP000694410">
    <property type="component" value="Unplaced"/>
</dbReference>
<comment type="subcellular location">
    <subcellularLocation>
        <location evidence="1">Nucleus</location>
    </subcellularLocation>
</comment>
<evidence type="ECO:0000256" key="9">
    <source>
        <dbReference type="ARBA" id="ARBA00077029"/>
    </source>
</evidence>
<reference evidence="13" key="2">
    <citation type="submission" date="2025-09" db="UniProtKB">
        <authorList>
            <consortium name="Ensembl"/>
        </authorList>
    </citation>
    <scope>IDENTIFICATION</scope>
</reference>
<evidence type="ECO:0000313" key="13">
    <source>
        <dbReference type="Ensembl" id="ENSCCEP00000013929.1"/>
    </source>
</evidence>
<evidence type="ECO:0000256" key="5">
    <source>
        <dbReference type="ARBA" id="ARBA00023163"/>
    </source>
</evidence>
<dbReference type="PANTHER" id="PTHR28580:SF1">
    <property type="entry name" value="GENERAL TRANSCRIPTION FACTOR IIH SUBUNIT 5"/>
    <property type="match status" value="1"/>
</dbReference>
<evidence type="ECO:0000256" key="7">
    <source>
        <dbReference type="ARBA" id="ARBA00023242"/>
    </source>
</evidence>
<reference evidence="13" key="1">
    <citation type="submission" date="2025-08" db="UniProtKB">
        <authorList>
            <consortium name="Ensembl"/>
        </authorList>
    </citation>
    <scope>IDENTIFICATION</scope>
</reference>
<keyword evidence="6" id="KW-0234">DNA repair</keyword>
<accession>A0A8C0UZ94</accession>
<evidence type="ECO:0000256" key="1">
    <source>
        <dbReference type="ARBA" id="ARBA00004123"/>
    </source>
</evidence>
<evidence type="ECO:0000256" key="8">
    <source>
        <dbReference type="ARBA" id="ARBA00070134"/>
    </source>
</evidence>
<keyword evidence="7" id="KW-0539">Nucleus</keyword>
<evidence type="ECO:0000256" key="4">
    <source>
        <dbReference type="ARBA" id="ARBA00023015"/>
    </source>
</evidence>
<proteinExistence type="inferred from homology"/>
<keyword evidence="14" id="KW-1185">Reference proteome</keyword>
<dbReference type="SUPFAM" id="SSF142897">
    <property type="entry name" value="TFB5-like"/>
    <property type="match status" value="1"/>
</dbReference>
<dbReference type="GO" id="GO:0006294">
    <property type="term" value="P:nucleotide-excision repair, preincision complex assembly"/>
    <property type="evidence" value="ECO:0007669"/>
    <property type="project" value="TreeGrafter"/>
</dbReference>
<organism evidence="13 14">
    <name type="scientific">Cyanistes caeruleus</name>
    <name type="common">Eurasian blue tit</name>
    <name type="synonym">Parus caeruleus</name>
    <dbReference type="NCBI Taxonomy" id="156563"/>
    <lineage>
        <taxon>Eukaryota</taxon>
        <taxon>Metazoa</taxon>
        <taxon>Chordata</taxon>
        <taxon>Craniata</taxon>
        <taxon>Vertebrata</taxon>
        <taxon>Euteleostomi</taxon>
        <taxon>Archelosauria</taxon>
        <taxon>Archosauria</taxon>
        <taxon>Dinosauria</taxon>
        <taxon>Saurischia</taxon>
        <taxon>Theropoda</taxon>
        <taxon>Coelurosauria</taxon>
        <taxon>Aves</taxon>
        <taxon>Neognathae</taxon>
        <taxon>Neoaves</taxon>
        <taxon>Telluraves</taxon>
        <taxon>Australaves</taxon>
        <taxon>Passeriformes</taxon>
        <taxon>Paridae</taxon>
        <taxon>Cyanistes</taxon>
    </lineage>
</organism>
<dbReference type="Ensembl" id="ENSCCET00000021645.1">
    <property type="protein sequence ID" value="ENSCCEP00000013929.1"/>
    <property type="gene ID" value="ENSCCEG00000013335.1"/>
</dbReference>
<dbReference type="AlphaFoldDB" id="A0A8C0UZ94"/>
<keyword evidence="5" id="KW-0804">Transcription</keyword>
<name>A0A8C0UZ94_CYACU</name>
<evidence type="ECO:0000256" key="6">
    <source>
        <dbReference type="ARBA" id="ARBA00023204"/>
    </source>
</evidence>
<dbReference type="InterPro" id="IPR035935">
    <property type="entry name" value="TFB5-like_sf"/>
</dbReference>
<evidence type="ECO:0000256" key="11">
    <source>
        <dbReference type="ARBA" id="ARBA00078465"/>
    </source>
</evidence>
<dbReference type="GO" id="GO:0000439">
    <property type="term" value="C:transcription factor TFIIH core complex"/>
    <property type="evidence" value="ECO:0007669"/>
    <property type="project" value="InterPro"/>
</dbReference>
<sequence length="204" mass="22616">MLRDMQIKCKRTHFPPCFTASPGTSEPRPLPGCGPHLPASRLRNWGVLKNKSTTAHPTSSNATRKRVRSQVGAALCLFPTGRNKAPINTLTGVRERIQRETLGLRWRFPVVASASQSRGCSCPLSSARKGTGKMVNVLKGVLVECDPAMKQFLLYLDESNALGKKFIIQDLDETHVFVLAELVNFLQERVGELMDQNSFPITQK</sequence>
<keyword evidence="4" id="KW-0805">Transcription regulation</keyword>
<dbReference type="PANTHER" id="PTHR28580">
    <property type="entry name" value="GENERAL TRANSCRIPTION FACTOR IIH SUBUNIT 5"/>
    <property type="match status" value="1"/>
</dbReference>
<comment type="similarity">
    <text evidence="2">Belongs to the TFB5 family.</text>
</comment>
<keyword evidence="3" id="KW-0227">DNA damage</keyword>
<evidence type="ECO:0000256" key="10">
    <source>
        <dbReference type="ARBA" id="ARBA00077682"/>
    </source>
</evidence>
<dbReference type="InterPro" id="IPR009400">
    <property type="entry name" value="TFIIH_TTDA/Tfb5"/>
</dbReference>